<feature type="chain" id="PRO_5002534409" evidence="1">
    <location>
        <begin position="23"/>
        <end position="435"/>
    </location>
</feature>
<gene>
    <name evidence="2" type="ORF">UU14_C0047G0003</name>
</gene>
<evidence type="ECO:0000256" key="1">
    <source>
        <dbReference type="SAM" id="SignalP"/>
    </source>
</evidence>
<dbReference type="Proteomes" id="UP000034664">
    <property type="component" value="Unassembled WGS sequence"/>
</dbReference>
<evidence type="ECO:0000313" key="2">
    <source>
        <dbReference type="EMBL" id="KKR70538.1"/>
    </source>
</evidence>
<dbReference type="EMBL" id="LBZM01000047">
    <property type="protein sequence ID" value="KKR70538.1"/>
    <property type="molecule type" value="Genomic_DNA"/>
</dbReference>
<reference evidence="2 3" key="1">
    <citation type="journal article" date="2015" name="Nature">
        <title>rRNA introns, odd ribosomes, and small enigmatic genomes across a large radiation of phyla.</title>
        <authorList>
            <person name="Brown C.T."/>
            <person name="Hug L.A."/>
            <person name="Thomas B.C."/>
            <person name="Sharon I."/>
            <person name="Castelle C.J."/>
            <person name="Singh A."/>
            <person name="Wilkins M.J."/>
            <person name="Williams K.H."/>
            <person name="Banfield J.F."/>
        </authorList>
    </citation>
    <scope>NUCLEOTIDE SEQUENCE [LARGE SCALE GENOMIC DNA]</scope>
</reference>
<comment type="caution">
    <text evidence="2">The sequence shown here is derived from an EMBL/GenBank/DDBJ whole genome shotgun (WGS) entry which is preliminary data.</text>
</comment>
<protein>
    <submittedName>
        <fullName evidence="2">Uncharacterized protein</fullName>
    </submittedName>
</protein>
<evidence type="ECO:0000313" key="3">
    <source>
        <dbReference type="Proteomes" id="UP000034664"/>
    </source>
</evidence>
<accession>A0A0G0T0D7</accession>
<feature type="signal peptide" evidence="1">
    <location>
        <begin position="1"/>
        <end position="22"/>
    </location>
</feature>
<name>A0A0G0T0D7_9BACT</name>
<organism evidence="2 3">
    <name type="scientific">Candidatus Roizmanbacteria bacterium GW2011_GWB1_40_7</name>
    <dbReference type="NCBI Taxonomy" id="1618482"/>
    <lineage>
        <taxon>Bacteria</taxon>
        <taxon>Candidatus Roizmaniibacteriota</taxon>
    </lineage>
</organism>
<sequence length="435" mass="47008">MNKILFVGSVLLAFFIPHDVLAQSCNVPSSCAPGEANQCQNVIQPFPCWNGDEGVIINQITADDTGLLGTKREDTEKNEIETACGAEGHGLKKQVFPLCRDELIMQSPDPSELVKGFWWRMHDHEDDLTYELFTCQEPLVNGNCPNWNRVQSGDIDTSGDNCGYTCSGNDELHAPYGSGDQGCQSSYPDAKYCQDQDRLDWPCAISYDEHVWNTPSCGGQIVTAFKLTFGGENGHVHITDAVWVYDAPSCTIQGMKVPGANFEYASQEVTLKDADGMVLEKTTSQPYFFTNLPADRQYTVEAAGIDLLGSTLCINDINCHSARADNSAYNSGSSRVVVNCPADGYADLWWHYGALITPTPPDTPTPPVQKSCGALCSPVNQIDPTCISNFCNAVGVCADQDPIGCATNGTCVCPFSTPTPTLIPAGGAGHPYCPR</sequence>
<proteinExistence type="predicted"/>
<keyword evidence="1" id="KW-0732">Signal</keyword>
<dbReference type="AlphaFoldDB" id="A0A0G0T0D7"/>